<evidence type="ECO:0000313" key="3">
    <source>
        <dbReference type="EMBL" id="OGM60814.1"/>
    </source>
</evidence>
<dbReference type="SUPFAM" id="SSF52972">
    <property type="entry name" value="ITPase-like"/>
    <property type="match status" value="1"/>
</dbReference>
<reference evidence="3 4" key="1">
    <citation type="journal article" date="2016" name="Nat. Commun.">
        <title>Thousands of microbial genomes shed light on interconnected biogeochemical processes in an aquifer system.</title>
        <authorList>
            <person name="Anantharaman K."/>
            <person name="Brown C.T."/>
            <person name="Hug L.A."/>
            <person name="Sharon I."/>
            <person name="Castelle C.J."/>
            <person name="Probst A.J."/>
            <person name="Thomas B.C."/>
            <person name="Singh A."/>
            <person name="Wilkins M.J."/>
            <person name="Karaoz U."/>
            <person name="Brodie E.L."/>
            <person name="Williams K.H."/>
            <person name="Hubbard S.S."/>
            <person name="Banfield J.F."/>
        </authorList>
    </citation>
    <scope>NUCLEOTIDE SEQUENCE [LARGE SCALE GENOMIC DNA]</scope>
</reference>
<comment type="similarity">
    <text evidence="1">Belongs to the HAM1 NTPase family.</text>
</comment>
<gene>
    <name evidence="3" type="ORF">A2892_02100</name>
</gene>
<dbReference type="Proteomes" id="UP000176404">
    <property type="component" value="Unassembled WGS sequence"/>
</dbReference>
<evidence type="ECO:0000313" key="4">
    <source>
        <dbReference type="Proteomes" id="UP000176404"/>
    </source>
</evidence>
<organism evidence="3 4">
    <name type="scientific">Candidatus Woesebacteria bacterium RIFCSPLOWO2_01_FULL_39_10b</name>
    <dbReference type="NCBI Taxonomy" id="1802517"/>
    <lineage>
        <taxon>Bacteria</taxon>
        <taxon>Candidatus Woeseibacteriota</taxon>
    </lineage>
</organism>
<dbReference type="PANTHER" id="PTHR11067:SF9">
    <property type="entry name" value="INOSINE TRIPHOSPHATE PYROPHOSPHATASE"/>
    <property type="match status" value="1"/>
</dbReference>
<dbReference type="GO" id="GO:0009143">
    <property type="term" value="P:nucleoside triphosphate catabolic process"/>
    <property type="evidence" value="ECO:0007669"/>
    <property type="project" value="InterPro"/>
</dbReference>
<proteinExistence type="inferred from homology"/>
<name>A0A1F8B9U1_9BACT</name>
<sequence>MKDLYFATSNSWKFKQAKDYFAEQGVGIKQFDVDILEPREEDGEKVARLKARTAFNKLQKPLFVLDGSFEIKALNGFPKTYVKLLDKYIGTKGILKLLDGEDNRRWEFHNVLYYKDQNIEKWFDGITRGSFAEKVPEGRRTKVRDFERIMIPDRYKITFSQMTDKEYEDYDDKIWKPNVFDSFINWFKGKE</sequence>
<accession>A0A1F8B9U1</accession>
<dbReference type="InterPro" id="IPR002637">
    <property type="entry name" value="RdgB/HAM1"/>
</dbReference>
<dbReference type="GO" id="GO:0005737">
    <property type="term" value="C:cytoplasm"/>
    <property type="evidence" value="ECO:0007669"/>
    <property type="project" value="TreeGrafter"/>
</dbReference>
<dbReference type="PANTHER" id="PTHR11067">
    <property type="entry name" value="INOSINE TRIPHOSPHATE PYROPHOSPHATASE/HAM1 PROTEIN"/>
    <property type="match status" value="1"/>
</dbReference>
<dbReference type="GO" id="GO:0047429">
    <property type="term" value="F:nucleoside triphosphate diphosphatase activity"/>
    <property type="evidence" value="ECO:0007669"/>
    <property type="project" value="InterPro"/>
</dbReference>
<protein>
    <recommendedName>
        <fullName evidence="5">Non-canonical purine NTP pyrophosphatase</fullName>
    </recommendedName>
</protein>
<keyword evidence="2" id="KW-0378">Hydrolase</keyword>
<dbReference type="Pfam" id="PF01725">
    <property type="entry name" value="Ham1p_like"/>
    <property type="match status" value="1"/>
</dbReference>
<evidence type="ECO:0000256" key="2">
    <source>
        <dbReference type="ARBA" id="ARBA00022801"/>
    </source>
</evidence>
<evidence type="ECO:0000256" key="1">
    <source>
        <dbReference type="ARBA" id="ARBA00008023"/>
    </source>
</evidence>
<evidence type="ECO:0008006" key="5">
    <source>
        <dbReference type="Google" id="ProtNLM"/>
    </source>
</evidence>
<dbReference type="Gene3D" id="3.90.950.10">
    <property type="match status" value="1"/>
</dbReference>
<dbReference type="EMBL" id="MGHD01000003">
    <property type="protein sequence ID" value="OGM60814.1"/>
    <property type="molecule type" value="Genomic_DNA"/>
</dbReference>
<dbReference type="AlphaFoldDB" id="A0A1F8B9U1"/>
<dbReference type="InterPro" id="IPR029001">
    <property type="entry name" value="ITPase-like_fam"/>
</dbReference>
<comment type="caution">
    <text evidence="3">The sequence shown here is derived from an EMBL/GenBank/DDBJ whole genome shotgun (WGS) entry which is preliminary data.</text>
</comment>
<dbReference type="STRING" id="1802517.A2892_02100"/>